<dbReference type="EMBL" id="HBUE01197355">
    <property type="protein sequence ID" value="CAG6528297.1"/>
    <property type="molecule type" value="Transcribed_RNA"/>
</dbReference>
<accession>A0A8D8K054</accession>
<sequence length="206" mass="22191">MVDNLQPEVRVALHERRPDVRDVVAPAATKLAVHVVLPFVVLEPIELVEPVGPEAAPLAGRGGRGRGAGTRVCRGFRAGRDGWWGVHRRPEDLLQEGFFGGSGSGGGRRRRRIGTGRSTGLGLLLESVPVGELARTGRGRVRDDRNCTLGQLELLGLVLALLAGSRRLQLFGQARKEGLLLTLLVEQVLRVERFLLYGSCGGRGQG</sequence>
<proteinExistence type="predicted"/>
<protein>
    <submittedName>
        <fullName evidence="1">(northern house mosquito) hypothetical protein</fullName>
    </submittedName>
</protein>
<dbReference type="AlphaFoldDB" id="A0A8D8K054"/>
<reference evidence="1" key="1">
    <citation type="submission" date="2021-05" db="EMBL/GenBank/DDBJ databases">
        <authorList>
            <person name="Alioto T."/>
            <person name="Alioto T."/>
            <person name="Gomez Garrido J."/>
        </authorList>
    </citation>
    <scope>NUCLEOTIDE SEQUENCE</scope>
</reference>
<organism evidence="1">
    <name type="scientific">Culex pipiens</name>
    <name type="common">House mosquito</name>
    <dbReference type="NCBI Taxonomy" id="7175"/>
    <lineage>
        <taxon>Eukaryota</taxon>
        <taxon>Metazoa</taxon>
        <taxon>Ecdysozoa</taxon>
        <taxon>Arthropoda</taxon>
        <taxon>Hexapoda</taxon>
        <taxon>Insecta</taxon>
        <taxon>Pterygota</taxon>
        <taxon>Neoptera</taxon>
        <taxon>Endopterygota</taxon>
        <taxon>Diptera</taxon>
        <taxon>Nematocera</taxon>
        <taxon>Culicoidea</taxon>
        <taxon>Culicidae</taxon>
        <taxon>Culicinae</taxon>
        <taxon>Culicini</taxon>
        <taxon>Culex</taxon>
        <taxon>Culex</taxon>
    </lineage>
</organism>
<dbReference type="EMBL" id="HBUE01303383">
    <property type="protein sequence ID" value="CAG6580031.1"/>
    <property type="molecule type" value="Transcribed_RNA"/>
</dbReference>
<evidence type="ECO:0000313" key="1">
    <source>
        <dbReference type="EMBL" id="CAG6580023.1"/>
    </source>
</evidence>
<dbReference type="EMBL" id="HBUE01197351">
    <property type="protein sequence ID" value="CAG6528289.1"/>
    <property type="molecule type" value="Transcribed_RNA"/>
</dbReference>
<dbReference type="EMBL" id="HBUE01303379">
    <property type="protein sequence ID" value="CAG6580023.1"/>
    <property type="molecule type" value="Transcribed_RNA"/>
</dbReference>
<name>A0A8D8K054_CULPI</name>